<dbReference type="SUPFAM" id="SSF55931">
    <property type="entry name" value="Glutamine synthetase/guanido kinase"/>
    <property type="match status" value="1"/>
</dbReference>
<comment type="catalytic activity">
    <reaction evidence="7 9">
        <text>L-cysteine + L-glutamate + ATP = gamma-L-glutamyl-L-cysteine + ADP + phosphate + H(+)</text>
        <dbReference type="Rhea" id="RHEA:13285"/>
        <dbReference type="ChEBI" id="CHEBI:15378"/>
        <dbReference type="ChEBI" id="CHEBI:29985"/>
        <dbReference type="ChEBI" id="CHEBI:30616"/>
        <dbReference type="ChEBI" id="CHEBI:35235"/>
        <dbReference type="ChEBI" id="CHEBI:43474"/>
        <dbReference type="ChEBI" id="CHEBI:58173"/>
        <dbReference type="ChEBI" id="CHEBI:456216"/>
        <dbReference type="EC" id="6.3.2.2"/>
    </reaction>
</comment>
<keyword evidence="12" id="KW-1185">Reference proteome</keyword>
<dbReference type="EMBL" id="AZGA01000084">
    <property type="protein sequence ID" value="KRM31125.1"/>
    <property type="molecule type" value="Genomic_DNA"/>
</dbReference>
<keyword evidence="6" id="KW-0067">ATP-binding</keyword>
<evidence type="ECO:0000256" key="3">
    <source>
        <dbReference type="ARBA" id="ARBA00022598"/>
    </source>
</evidence>
<dbReference type="GO" id="GO:0046872">
    <property type="term" value="F:metal ion binding"/>
    <property type="evidence" value="ECO:0007669"/>
    <property type="project" value="TreeGrafter"/>
</dbReference>
<dbReference type="PANTHER" id="PTHR38761:SF1">
    <property type="entry name" value="GLUTAMATE--CYSTEINE LIGASE"/>
    <property type="match status" value="1"/>
</dbReference>
<organism evidence="11 12">
    <name type="scientific">Agrilactobacillus composti DSM 18527 = JCM 14202</name>
    <dbReference type="NCBI Taxonomy" id="1423734"/>
    <lineage>
        <taxon>Bacteria</taxon>
        <taxon>Bacillati</taxon>
        <taxon>Bacillota</taxon>
        <taxon>Bacilli</taxon>
        <taxon>Lactobacillales</taxon>
        <taxon>Lactobacillaceae</taxon>
        <taxon>Agrilactobacillus</taxon>
    </lineage>
</organism>
<evidence type="ECO:0000313" key="11">
    <source>
        <dbReference type="EMBL" id="KRM31125.1"/>
    </source>
</evidence>
<evidence type="ECO:0000256" key="9">
    <source>
        <dbReference type="RuleBase" id="RU004391"/>
    </source>
</evidence>
<comment type="pathway">
    <text evidence="1 9">Sulfur metabolism; glutathione biosynthesis; glutathione from L-cysteine and L-glutamate: step 1/2.</text>
</comment>
<comment type="caution">
    <text evidence="11">The sequence shown here is derived from an EMBL/GenBank/DDBJ whole genome shotgun (WGS) entry which is preliminary data.</text>
</comment>
<evidence type="ECO:0000256" key="5">
    <source>
        <dbReference type="ARBA" id="ARBA00022741"/>
    </source>
</evidence>
<protein>
    <recommendedName>
        <fullName evidence="2 9">Glutamate--cysteine ligase</fullName>
        <ecNumber evidence="2 9">6.3.2.2</ecNumber>
    </recommendedName>
</protein>
<gene>
    <name evidence="11" type="ORF">FC83_GL001128</name>
</gene>
<dbReference type="EC" id="6.3.2.2" evidence="2 9"/>
<reference evidence="11 12" key="1">
    <citation type="journal article" date="2015" name="Genome Announc.">
        <title>Expanding the biotechnology potential of lactobacilli through comparative genomics of 213 strains and associated genera.</title>
        <authorList>
            <person name="Sun Z."/>
            <person name="Harris H.M."/>
            <person name="McCann A."/>
            <person name="Guo C."/>
            <person name="Argimon S."/>
            <person name="Zhang W."/>
            <person name="Yang X."/>
            <person name="Jeffery I.B."/>
            <person name="Cooney J.C."/>
            <person name="Kagawa T.F."/>
            <person name="Liu W."/>
            <person name="Song Y."/>
            <person name="Salvetti E."/>
            <person name="Wrobel A."/>
            <person name="Rasinkangas P."/>
            <person name="Parkhill J."/>
            <person name="Rea M.C."/>
            <person name="O'Sullivan O."/>
            <person name="Ritari J."/>
            <person name="Douillard F.P."/>
            <person name="Paul Ross R."/>
            <person name="Yang R."/>
            <person name="Briner A.E."/>
            <person name="Felis G.E."/>
            <person name="de Vos W.M."/>
            <person name="Barrangou R."/>
            <person name="Klaenhammer T.R."/>
            <person name="Caufield P.W."/>
            <person name="Cui Y."/>
            <person name="Zhang H."/>
            <person name="O'Toole P.W."/>
        </authorList>
    </citation>
    <scope>NUCLEOTIDE SEQUENCE [LARGE SCALE GENOMIC DNA]</scope>
    <source>
        <strain evidence="11 12">DSM 18527</strain>
    </source>
</reference>
<dbReference type="UniPathway" id="UPA00142">
    <property type="reaction ID" value="UER00209"/>
</dbReference>
<dbReference type="PATRIC" id="fig|1423734.3.peg.1141"/>
<name>A0A0R1XND4_9LACO</name>
<evidence type="ECO:0000256" key="8">
    <source>
        <dbReference type="RuleBase" id="RU003544"/>
    </source>
</evidence>
<keyword evidence="3 8" id="KW-0436">Ligase</keyword>
<dbReference type="InterPro" id="IPR014746">
    <property type="entry name" value="Gln_synth/guanido_kin_cat_dom"/>
</dbReference>
<dbReference type="Gene3D" id="3.30.590.20">
    <property type="match status" value="1"/>
</dbReference>
<sequence>MLKNLKETIKQLNLTSELLLSKMGVEVEEHRLKTDGHLSDYPYPSEFGSRNYHPTLQSDFGESQMELVTIPKNREAEVLEYLDVLQSIVQKHLRPDEVIWPLSMPPRLSTTDKQFISTHFGRPKFQSYRDYLKKVYGVEQELITGLHINVSIPETIFEKLYNDQKNTLDQSFVAFKNELYFRISQNMALDRWLITYFFGASPITENHYWRLPADLQAPVRSIRSSSYGFSNTPDIKIGYQSLRAQIDAIDHYIANNQFFSTHEFYGPVRVKAADDLTTLEKNGIKYLEMRMFDLDPYERDLVGNNRLLFIKLMVLNSLIQQPPADMDQAYTQANQLNEQVALGEPHSQPKWFKTRAKAYFDQLYDLIATLDLPAVFANILTTLQQQIDDPQLTLGARVADQIQAHSLVPFGLKQGQAHFQAYLKDNTTALPVLADKLSPSQQLLVERAIIHGLDVDWSKGVVHLKCQRQKDTVTQIQFANARDVDAWLIAKFGTIKQ</sequence>
<dbReference type="Pfam" id="PF04262">
    <property type="entry name" value="Glu_cys_ligase"/>
    <property type="match status" value="2"/>
</dbReference>
<dbReference type="GO" id="GO:0004357">
    <property type="term" value="F:glutamate-cysteine ligase activity"/>
    <property type="evidence" value="ECO:0007669"/>
    <property type="project" value="UniProtKB-EC"/>
</dbReference>
<evidence type="ECO:0000256" key="6">
    <source>
        <dbReference type="ARBA" id="ARBA00022840"/>
    </source>
</evidence>
<dbReference type="GO" id="GO:0005829">
    <property type="term" value="C:cytosol"/>
    <property type="evidence" value="ECO:0007669"/>
    <property type="project" value="TreeGrafter"/>
</dbReference>
<dbReference type="RefSeq" id="WP_057002908.1">
    <property type="nucleotide sequence ID" value="NZ_AZGA01000084.1"/>
</dbReference>
<keyword evidence="5" id="KW-0547">Nucleotide-binding</keyword>
<comment type="similarity">
    <text evidence="8">Belongs to the glutamate--cysteine ligase type 1 family.</text>
</comment>
<feature type="domain" description="Glutamate--cysteine ligase" evidence="10">
    <location>
        <begin position="10"/>
        <end position="255"/>
    </location>
</feature>
<dbReference type="STRING" id="1423734.FC83_GL001128"/>
<keyword evidence="4 8" id="KW-0317">Glutathione biosynthesis</keyword>
<dbReference type="Proteomes" id="UP000051236">
    <property type="component" value="Unassembled WGS sequence"/>
</dbReference>
<accession>A0A0R1XND4</accession>
<dbReference type="PANTHER" id="PTHR38761">
    <property type="entry name" value="GLUTAMATE--CYSTEINE LIGASE"/>
    <property type="match status" value="1"/>
</dbReference>
<evidence type="ECO:0000256" key="7">
    <source>
        <dbReference type="ARBA" id="ARBA00048819"/>
    </source>
</evidence>
<evidence type="ECO:0000256" key="1">
    <source>
        <dbReference type="ARBA" id="ARBA00005006"/>
    </source>
</evidence>
<evidence type="ECO:0000256" key="2">
    <source>
        <dbReference type="ARBA" id="ARBA00012220"/>
    </source>
</evidence>
<dbReference type="AlphaFoldDB" id="A0A0R1XND4"/>
<dbReference type="GO" id="GO:0006750">
    <property type="term" value="P:glutathione biosynthetic process"/>
    <property type="evidence" value="ECO:0007669"/>
    <property type="project" value="UniProtKB-UniPathway"/>
</dbReference>
<dbReference type="GO" id="GO:0005524">
    <property type="term" value="F:ATP binding"/>
    <property type="evidence" value="ECO:0007669"/>
    <property type="project" value="UniProtKB-KW"/>
</dbReference>
<evidence type="ECO:0000313" key="12">
    <source>
        <dbReference type="Proteomes" id="UP000051236"/>
    </source>
</evidence>
<proteinExistence type="inferred from homology"/>
<feature type="domain" description="Glutamate--cysteine ligase" evidence="10">
    <location>
        <begin position="260"/>
        <end position="335"/>
    </location>
</feature>
<dbReference type="InterPro" id="IPR007370">
    <property type="entry name" value="Glu_cys_ligase"/>
</dbReference>
<evidence type="ECO:0000256" key="4">
    <source>
        <dbReference type="ARBA" id="ARBA00022684"/>
    </source>
</evidence>
<dbReference type="InterPro" id="IPR006334">
    <property type="entry name" value="Glut_cys_ligase"/>
</dbReference>
<dbReference type="eggNOG" id="COG2918">
    <property type="taxonomic scope" value="Bacteria"/>
</dbReference>
<evidence type="ECO:0000259" key="10">
    <source>
        <dbReference type="Pfam" id="PF04262"/>
    </source>
</evidence>